<dbReference type="GO" id="GO:0043325">
    <property type="term" value="F:phosphatidylinositol-3,4-bisphosphate binding"/>
    <property type="evidence" value="ECO:0007669"/>
    <property type="project" value="TreeGrafter"/>
</dbReference>
<dbReference type="GO" id="GO:0035615">
    <property type="term" value="F:clathrin adaptor activity"/>
    <property type="evidence" value="ECO:0007669"/>
    <property type="project" value="TreeGrafter"/>
</dbReference>
<feature type="region of interest" description="Disordered" evidence="8">
    <location>
        <begin position="883"/>
        <end position="906"/>
    </location>
</feature>
<evidence type="ECO:0000259" key="9">
    <source>
        <dbReference type="PROSITE" id="PS50945"/>
    </source>
</evidence>
<evidence type="ECO:0000313" key="11">
    <source>
        <dbReference type="Proteomes" id="UP000472271"/>
    </source>
</evidence>
<evidence type="ECO:0000313" key="10">
    <source>
        <dbReference type="Ensembl" id="ENSSORP00005054990.1"/>
    </source>
</evidence>
<dbReference type="GO" id="GO:0051015">
    <property type="term" value="F:actin filament binding"/>
    <property type="evidence" value="ECO:0007669"/>
    <property type="project" value="TreeGrafter"/>
</dbReference>
<accession>A0A673CL94</accession>
<keyword evidence="6" id="KW-0009">Actin-binding</keyword>
<dbReference type="Gene3D" id="1.20.1410.10">
    <property type="entry name" value="I/LWEQ domain"/>
    <property type="match status" value="1"/>
</dbReference>
<evidence type="ECO:0000256" key="8">
    <source>
        <dbReference type="SAM" id="MobiDB-lite"/>
    </source>
</evidence>
<dbReference type="GO" id="GO:0032051">
    <property type="term" value="F:clathrin light chain binding"/>
    <property type="evidence" value="ECO:0007669"/>
    <property type="project" value="TreeGrafter"/>
</dbReference>
<evidence type="ECO:0000256" key="7">
    <source>
        <dbReference type="SAM" id="Coils"/>
    </source>
</evidence>
<dbReference type="Gene3D" id="6.10.250.920">
    <property type="match status" value="1"/>
</dbReference>
<dbReference type="SUPFAM" id="SSF48464">
    <property type="entry name" value="ENTH/VHS domain"/>
    <property type="match status" value="1"/>
</dbReference>
<proteinExistence type="inferred from homology"/>
<dbReference type="Gene3D" id="1.25.40.90">
    <property type="match status" value="1"/>
</dbReference>
<dbReference type="Ensembl" id="ENSSORT00005056266.1">
    <property type="protein sequence ID" value="ENSSORP00005054990.1"/>
    <property type="gene ID" value="ENSSORG00005024294.1"/>
</dbReference>
<dbReference type="Proteomes" id="UP000472271">
    <property type="component" value="Chromosome 12"/>
</dbReference>
<dbReference type="GO" id="GO:0080025">
    <property type="term" value="F:phosphatidylinositol-3,5-bisphosphate binding"/>
    <property type="evidence" value="ECO:0007669"/>
    <property type="project" value="TreeGrafter"/>
</dbReference>
<dbReference type="InterPro" id="IPR008942">
    <property type="entry name" value="ENTH_VHS"/>
</dbReference>
<dbReference type="SMART" id="SM00307">
    <property type="entry name" value="ILWEQ"/>
    <property type="match status" value="1"/>
</dbReference>
<dbReference type="InterPro" id="IPR011417">
    <property type="entry name" value="ANTH_dom"/>
</dbReference>
<comment type="subcellular location">
    <subcellularLocation>
        <location evidence="1">Cytoplasm</location>
    </subcellularLocation>
</comment>
<feature type="domain" description="I/LWEQ" evidence="9">
    <location>
        <begin position="644"/>
        <end position="884"/>
    </location>
</feature>
<evidence type="ECO:0000256" key="6">
    <source>
        <dbReference type="ARBA" id="ARBA00023203"/>
    </source>
</evidence>
<reference evidence="10" key="2">
    <citation type="submission" date="2025-08" db="UniProtKB">
        <authorList>
            <consortium name="Ensembl"/>
        </authorList>
    </citation>
    <scope>IDENTIFICATION</scope>
</reference>
<dbReference type="Gene3D" id="1.20.5.1700">
    <property type="match status" value="1"/>
</dbReference>
<dbReference type="Pfam" id="PF01608">
    <property type="entry name" value="I_LWEQ"/>
    <property type="match status" value="1"/>
</dbReference>
<evidence type="ECO:0000256" key="5">
    <source>
        <dbReference type="ARBA" id="ARBA00023054"/>
    </source>
</evidence>
<keyword evidence="11" id="KW-1185">Reference proteome</keyword>
<dbReference type="SUPFAM" id="SSF109885">
    <property type="entry name" value="I/LWEQ domain"/>
    <property type="match status" value="1"/>
</dbReference>
<dbReference type="InterPro" id="IPR030224">
    <property type="entry name" value="Sla2_fam"/>
</dbReference>
<protein>
    <submittedName>
        <fullName evidence="10">Huntingtin interacting protein 1 related</fullName>
    </submittedName>
</protein>
<evidence type="ECO:0000256" key="3">
    <source>
        <dbReference type="ARBA" id="ARBA00022490"/>
    </source>
</evidence>
<reference evidence="10" key="1">
    <citation type="submission" date="2019-06" db="EMBL/GenBank/DDBJ databases">
        <authorList>
            <consortium name="Wellcome Sanger Institute Data Sharing"/>
        </authorList>
    </citation>
    <scope>NUCLEOTIDE SEQUENCE [LARGE SCALE GENOMIC DNA]</scope>
</reference>
<dbReference type="GO" id="GO:0030136">
    <property type="term" value="C:clathrin-coated vesicle"/>
    <property type="evidence" value="ECO:0007669"/>
    <property type="project" value="TreeGrafter"/>
</dbReference>
<sequence>KTLTSAEVSPKEKYVRNIIMGSHKEGGATTFWSYVLNLPLSSNSMISWKFCYLLHKMLRDGHKNGNLHDRYGHIVALSAKYLSLKMEFHKKHKTIPGNMEATDETLEREAGTDMNKVYISILTNTLSSYLSTFLRQLDTNGAKSTTSAGQCRLTPLIPLILDCSFLYHFSVRLMFKLHSISPDVLLGHRERFRDLFINLTQFFNRAREMEFFKSRIQIPDLPDEPPNFLRAAALGEYKKPVVVMPSEEQHEEEEVLIFLMMAVLFAEPNGSKEHNPLSSSLQAQRCVTELKAQVNRLEAEVEEQRTHKQVAMVENEHLRMEVEALRCANVANAGAQIGFKEADSRAQAAELRFTQLKERHAELVTSHADLMKKNADTVKMLSSKKQDHDEVLRAKQLLESELENLRQERRNMVRALQLLQTRQKENLEDDIYFSKKNSTFCPSINQVVLSWSDESAEVMLRSMKEQEAELISLRQQQQVHHEGKLTQKLQEEQFGLLQCAVVEAEGIILDAVAKLDDPIHVRCISSPDYLVNRAETTLGSIDKMQQSQVVYLGNKSDASGLLRSVTQFSHLAADTIVNGAATSHSAPTDQADLLTENCRECANHCLQFLRDLKLQASLQRADPSAIRYTVQRILSLGQDLRPKGQDVLKEELGNMVDKEMAATSTAIEEAVLRMDILSQAKRETSGIKLEVNQSILGSCSDLMKAVHMLVTSATDLQKDIVEGGRGAASVTEFYAKNSRWTEGLISASKAVGWGATELLESADRVVGENGTYEELIACSHEIAASTAQLVAASKVKADRNNRKLHTLQQASRHVNDMAAVVVTSTKHGQQQISDRGVMDFSGMSLIKLKKEEMEAQVRVLQLESQLDQERVRLGELRKRHYELGSSGASAEDEAESFPPPPPPTLLNTPVPSSFSQTQPYLNTQKVTQEQGIHEAWLKKKKLFKQSLITQLSF</sequence>
<feature type="coiled-coil region" evidence="7">
    <location>
        <begin position="280"/>
        <end position="314"/>
    </location>
</feature>
<organism evidence="10 11">
    <name type="scientific">Sphaeramia orbicularis</name>
    <name type="common">orbiculate cardinalfish</name>
    <dbReference type="NCBI Taxonomy" id="375764"/>
    <lineage>
        <taxon>Eukaryota</taxon>
        <taxon>Metazoa</taxon>
        <taxon>Chordata</taxon>
        <taxon>Craniata</taxon>
        <taxon>Vertebrata</taxon>
        <taxon>Euteleostomi</taxon>
        <taxon>Actinopterygii</taxon>
        <taxon>Neopterygii</taxon>
        <taxon>Teleostei</taxon>
        <taxon>Neoteleostei</taxon>
        <taxon>Acanthomorphata</taxon>
        <taxon>Gobiaria</taxon>
        <taxon>Kurtiformes</taxon>
        <taxon>Apogonoidei</taxon>
        <taxon>Apogonidae</taxon>
        <taxon>Apogoninae</taxon>
        <taxon>Sphaeramia</taxon>
    </lineage>
</organism>
<dbReference type="SMART" id="SM00273">
    <property type="entry name" value="ENTH"/>
    <property type="match status" value="1"/>
</dbReference>
<gene>
    <name evidence="10" type="primary">LOC115430283</name>
</gene>
<dbReference type="GO" id="GO:0048268">
    <property type="term" value="P:clathrin coat assembly"/>
    <property type="evidence" value="ECO:0007669"/>
    <property type="project" value="TreeGrafter"/>
</dbReference>
<keyword evidence="4" id="KW-0254">Endocytosis</keyword>
<name>A0A673CL94_9TELE</name>
<keyword evidence="5 7" id="KW-0175">Coiled coil</keyword>
<keyword evidence="3" id="KW-0963">Cytoplasm</keyword>
<dbReference type="PROSITE" id="PS50945">
    <property type="entry name" value="I_LWEQ"/>
    <property type="match status" value="1"/>
</dbReference>
<reference evidence="10" key="3">
    <citation type="submission" date="2025-09" db="UniProtKB">
        <authorList>
            <consortium name="Ensembl"/>
        </authorList>
    </citation>
    <scope>IDENTIFICATION</scope>
</reference>
<dbReference type="InterPro" id="IPR035964">
    <property type="entry name" value="I/LWEQ_dom_sf"/>
</dbReference>
<comment type="similarity">
    <text evidence="2">Belongs to the SLA2 family.</text>
</comment>
<dbReference type="AlphaFoldDB" id="A0A673CL94"/>
<dbReference type="Pfam" id="PF16515">
    <property type="entry name" value="HIP1_clath_bdg"/>
    <property type="match status" value="1"/>
</dbReference>
<evidence type="ECO:0000256" key="4">
    <source>
        <dbReference type="ARBA" id="ARBA00022583"/>
    </source>
</evidence>
<feature type="coiled-coil region" evidence="7">
    <location>
        <begin position="388"/>
        <end position="422"/>
    </location>
</feature>
<dbReference type="InterPro" id="IPR013809">
    <property type="entry name" value="ENTH"/>
</dbReference>
<dbReference type="GO" id="GO:0007015">
    <property type="term" value="P:actin filament organization"/>
    <property type="evidence" value="ECO:0007669"/>
    <property type="project" value="TreeGrafter"/>
</dbReference>
<dbReference type="InterPro" id="IPR032422">
    <property type="entry name" value="HIP1_clath-bd"/>
</dbReference>
<dbReference type="PANTHER" id="PTHR10407">
    <property type="entry name" value="HUNTINGTIN INTERACTING PROTEIN 1"/>
    <property type="match status" value="1"/>
</dbReference>
<dbReference type="Pfam" id="PF07651">
    <property type="entry name" value="ANTH"/>
    <property type="match status" value="2"/>
</dbReference>
<dbReference type="PANTHER" id="PTHR10407:SF10">
    <property type="entry name" value="HUNTINGTIN-INTERACTING PROTEIN 1-RELATED PROTEIN"/>
    <property type="match status" value="1"/>
</dbReference>
<dbReference type="GO" id="GO:0030864">
    <property type="term" value="C:cortical actin cytoskeleton"/>
    <property type="evidence" value="ECO:0007669"/>
    <property type="project" value="TreeGrafter"/>
</dbReference>
<dbReference type="InterPro" id="IPR002558">
    <property type="entry name" value="ILWEQ_dom"/>
</dbReference>
<dbReference type="GO" id="GO:0006897">
    <property type="term" value="P:endocytosis"/>
    <property type="evidence" value="ECO:0007669"/>
    <property type="project" value="UniProtKB-KW"/>
</dbReference>
<evidence type="ECO:0000256" key="2">
    <source>
        <dbReference type="ARBA" id="ARBA00010135"/>
    </source>
</evidence>
<dbReference type="FunFam" id="1.20.5.1700:FF:000002">
    <property type="entry name" value="Huntingtin interacting protein 1"/>
    <property type="match status" value="1"/>
</dbReference>
<evidence type="ECO:0000256" key="1">
    <source>
        <dbReference type="ARBA" id="ARBA00004496"/>
    </source>
</evidence>
<feature type="coiled-coil region" evidence="7">
    <location>
        <begin position="843"/>
        <end position="879"/>
    </location>
</feature>